<dbReference type="EMBL" id="REGN01004039">
    <property type="protein sequence ID" value="RNA19472.1"/>
    <property type="molecule type" value="Genomic_DNA"/>
</dbReference>
<sequence>MAIQNYLTLHSSSVSKPITQDIDSEKNEKINLIMIYGKNSFTFIKMKTFLFGEATKIYRHQHKCRSFLVRQECPELCVEWVLYKEHTQSFLPKLGSPQLGHNTFP</sequence>
<name>A0A3M7R765_BRAPC</name>
<evidence type="ECO:0000313" key="2">
    <source>
        <dbReference type="Proteomes" id="UP000276133"/>
    </source>
</evidence>
<proteinExistence type="predicted"/>
<reference evidence="1 2" key="1">
    <citation type="journal article" date="2018" name="Sci. Rep.">
        <title>Genomic signatures of local adaptation to the degree of environmental predictability in rotifers.</title>
        <authorList>
            <person name="Franch-Gras L."/>
            <person name="Hahn C."/>
            <person name="Garcia-Roger E.M."/>
            <person name="Carmona M.J."/>
            <person name="Serra M."/>
            <person name="Gomez A."/>
        </authorList>
    </citation>
    <scope>NUCLEOTIDE SEQUENCE [LARGE SCALE GENOMIC DNA]</scope>
    <source>
        <strain evidence="1">HYR1</strain>
    </source>
</reference>
<protein>
    <submittedName>
        <fullName evidence="1">Uncharacterized protein</fullName>
    </submittedName>
</protein>
<gene>
    <name evidence="1" type="ORF">BpHYR1_016517</name>
</gene>
<evidence type="ECO:0000313" key="1">
    <source>
        <dbReference type="EMBL" id="RNA19472.1"/>
    </source>
</evidence>
<dbReference type="Proteomes" id="UP000276133">
    <property type="component" value="Unassembled WGS sequence"/>
</dbReference>
<accession>A0A3M7R765</accession>
<keyword evidence="2" id="KW-1185">Reference proteome</keyword>
<organism evidence="1 2">
    <name type="scientific">Brachionus plicatilis</name>
    <name type="common">Marine rotifer</name>
    <name type="synonym">Brachionus muelleri</name>
    <dbReference type="NCBI Taxonomy" id="10195"/>
    <lineage>
        <taxon>Eukaryota</taxon>
        <taxon>Metazoa</taxon>
        <taxon>Spiralia</taxon>
        <taxon>Gnathifera</taxon>
        <taxon>Rotifera</taxon>
        <taxon>Eurotatoria</taxon>
        <taxon>Monogononta</taxon>
        <taxon>Pseudotrocha</taxon>
        <taxon>Ploima</taxon>
        <taxon>Brachionidae</taxon>
        <taxon>Brachionus</taxon>
    </lineage>
</organism>
<comment type="caution">
    <text evidence="1">The sequence shown here is derived from an EMBL/GenBank/DDBJ whole genome shotgun (WGS) entry which is preliminary data.</text>
</comment>
<dbReference type="AlphaFoldDB" id="A0A3M7R765"/>